<dbReference type="SUPFAM" id="SSF55144">
    <property type="entry name" value="LigT-like"/>
    <property type="match status" value="1"/>
</dbReference>
<dbReference type="Proteomes" id="UP000275256">
    <property type="component" value="Unassembled WGS sequence"/>
</dbReference>
<proteinExistence type="predicted"/>
<evidence type="ECO:0000313" key="1">
    <source>
        <dbReference type="EMBL" id="RMB61867.1"/>
    </source>
</evidence>
<protein>
    <submittedName>
        <fullName evidence="1">2'-5' RNA ligase family protein</fullName>
    </submittedName>
</protein>
<keyword evidence="1" id="KW-0436">Ligase</keyword>
<dbReference type="Gene3D" id="3.90.1140.10">
    <property type="entry name" value="Cyclic phosphodiesterase"/>
    <property type="match status" value="1"/>
</dbReference>
<dbReference type="GO" id="GO:0016874">
    <property type="term" value="F:ligase activity"/>
    <property type="evidence" value="ECO:0007669"/>
    <property type="project" value="UniProtKB-KW"/>
</dbReference>
<name>A0A3M0GBU0_9ACTN</name>
<dbReference type="RefSeq" id="WP_121900415.1">
    <property type="nucleotide sequence ID" value="NZ_REFW01000001.1"/>
</dbReference>
<sequence>MTPFTHTISCQDRDFPEWHGGRTHALVWALELRQPDVGDVVTSARARLDGLLLPRYERQPHVTVAFGGLAGDDGLAGYGGERLANDLSSLRPLLEGPLEVSATGWGSFPMVPYLAVESPWLPRAHQLLDHGATEHGMTYLPHVTLGHWAGEWRRDDVLDRLDAPLPTRSWSVGELSLLRYETHDIAGRLEPVGRLDLTHGTWRTVLDG</sequence>
<dbReference type="EMBL" id="REFW01000001">
    <property type="protein sequence ID" value="RMB61867.1"/>
    <property type="molecule type" value="Genomic_DNA"/>
</dbReference>
<keyword evidence="2" id="KW-1185">Reference proteome</keyword>
<comment type="caution">
    <text evidence="1">The sequence shown here is derived from an EMBL/GenBank/DDBJ whole genome shotgun (WGS) entry which is preliminary data.</text>
</comment>
<evidence type="ECO:0000313" key="2">
    <source>
        <dbReference type="Proteomes" id="UP000275256"/>
    </source>
</evidence>
<dbReference type="InterPro" id="IPR009097">
    <property type="entry name" value="Cyclic_Pdiesterase"/>
</dbReference>
<reference evidence="1 2" key="1">
    <citation type="submission" date="2018-10" db="EMBL/GenBank/DDBJ databases">
        <title>Tessaracoccus antarcticuss sp. nov., isolated from sediment.</title>
        <authorList>
            <person name="Zhou L.Y."/>
            <person name="Du Z.J."/>
        </authorList>
    </citation>
    <scope>NUCLEOTIDE SEQUENCE [LARGE SCALE GENOMIC DNA]</scope>
    <source>
        <strain evidence="1 2">JDX10</strain>
    </source>
</reference>
<dbReference type="Pfam" id="PF13563">
    <property type="entry name" value="2_5_RNA_ligase2"/>
    <property type="match status" value="1"/>
</dbReference>
<accession>A0A3M0GBU0</accession>
<dbReference type="OrthoDB" id="5540889at2"/>
<dbReference type="AlphaFoldDB" id="A0A3M0GBU0"/>
<gene>
    <name evidence="1" type="ORF">EAX62_04495</name>
</gene>
<organism evidence="1 2">
    <name type="scientific">Tessaracoccus antarcticus</name>
    <dbReference type="NCBI Taxonomy" id="2479848"/>
    <lineage>
        <taxon>Bacteria</taxon>
        <taxon>Bacillati</taxon>
        <taxon>Actinomycetota</taxon>
        <taxon>Actinomycetes</taxon>
        <taxon>Propionibacteriales</taxon>
        <taxon>Propionibacteriaceae</taxon>
        <taxon>Tessaracoccus</taxon>
    </lineage>
</organism>